<dbReference type="RefSeq" id="WP_219433526.1">
    <property type="nucleotide sequence ID" value="NZ_CBDEIC010000115.1"/>
</dbReference>
<sequence>MAQLQSTSYSNFLKLLRSELWQTPLELTLSHSEFLSVYELASKQAVLGMVANSLIRNNVSLDREDVMKVLAVQGRIIASNKAVNSELLLLCKLFVDNGIESIVVKGQTIGRYYPNPLIRTPGDIDFYCNETNLPKVISAMANTWGIRTEGKPSEQHYELVHNSIILELHHCLMKFASSKSQKIWDEIFRSSSPTFVEVEGCLVPTLEPTLNVLYTFLHLYHHLIELGVGLRQFSDVAVLLKTHYNLIDKKKFFAWLDALDFRKAFDVVQLILVNILGMDEKYALSPLSYDKDSLKAMNQFMDVVWFGGNFGFHGHNRRFKFKIQYFSITTYRKLQLYYRFYRFSPREIKASVFSSIPHKILKAIKGDLKGI</sequence>
<keyword evidence="2" id="KW-1185">Reference proteome</keyword>
<accession>A0ABS6Y621</accession>
<dbReference type="InterPro" id="IPR039498">
    <property type="entry name" value="NTP_transf_5"/>
</dbReference>
<proteinExistence type="predicted"/>
<gene>
    <name evidence="1" type="ORF">KZO77_07780</name>
</gene>
<dbReference type="EMBL" id="JAHXCP010000011">
    <property type="protein sequence ID" value="MBW4754945.1"/>
    <property type="molecule type" value="Genomic_DNA"/>
</dbReference>
<dbReference type="Pfam" id="PF14907">
    <property type="entry name" value="NTP_transf_5"/>
    <property type="match status" value="1"/>
</dbReference>
<organism evidence="1 2">
    <name type="scientific">Prevotella melaninogenica</name>
    <dbReference type="NCBI Taxonomy" id="28132"/>
    <lineage>
        <taxon>Bacteria</taxon>
        <taxon>Pseudomonadati</taxon>
        <taxon>Bacteroidota</taxon>
        <taxon>Bacteroidia</taxon>
        <taxon>Bacteroidales</taxon>
        <taxon>Prevotellaceae</taxon>
        <taxon>Prevotella</taxon>
    </lineage>
</organism>
<reference evidence="1 2" key="1">
    <citation type="submission" date="2021-07" db="EMBL/GenBank/DDBJ databases">
        <title>Genomic diversity and antimicrobial resistance of Prevotella spp. isolated from chronic lung disease airways.</title>
        <authorList>
            <person name="Webb K.A."/>
            <person name="Olagoke O.S."/>
            <person name="Baird T."/>
            <person name="Neill J."/>
            <person name="Pham A."/>
            <person name="Wells T.J."/>
            <person name="Ramsay K.A."/>
            <person name="Bell S.C."/>
            <person name="Sarovich D.S."/>
            <person name="Price E.P."/>
        </authorList>
    </citation>
    <scope>NUCLEOTIDE SEQUENCE [LARGE SCALE GENOMIC DNA]</scope>
    <source>
        <strain evidence="1 2">SCHI0027.S.6</strain>
    </source>
</reference>
<comment type="caution">
    <text evidence="1">The sequence shown here is derived from an EMBL/GenBank/DDBJ whole genome shotgun (WGS) entry which is preliminary data.</text>
</comment>
<protein>
    <submittedName>
        <fullName evidence="1">Nucleotidyltransferase family protein</fullName>
    </submittedName>
</protein>
<dbReference type="Proteomes" id="UP000812077">
    <property type="component" value="Unassembled WGS sequence"/>
</dbReference>
<evidence type="ECO:0000313" key="1">
    <source>
        <dbReference type="EMBL" id="MBW4754945.1"/>
    </source>
</evidence>
<name>A0ABS6Y621_9BACT</name>
<evidence type="ECO:0000313" key="2">
    <source>
        <dbReference type="Proteomes" id="UP000812077"/>
    </source>
</evidence>